<sequence>MTDATDLLKPGERLDYLAREKLSIIQNPDYFAFSVDAILLAHFAKVPRRQTARILDLCSGTGVIPFLLSAKTAGHIDAIELQEALVDMAQRSCQLNNLTDRLTFRQGDVKSMEAARPLYDVVTCNPPYFSVTNKQTQHHLTSHAIARHEVYLTLEQWVAQAKRQLKTRGKLFCVYRPDRLDDLMETLLGAGFSVHRLQFAYGKADQVAKVVLVEAIYAGGRQGLKVEPPIVIYGPDQQYTPEMKAIYYGD</sequence>
<reference evidence="2" key="1">
    <citation type="submission" date="2020-04" db="EMBL/GenBank/DDBJ databases">
        <title>Deep metagenomics examines the oral microbiome during advanced dental caries in children, revealing novel taxa and co-occurrences with host molecules.</title>
        <authorList>
            <person name="Baker J.L."/>
            <person name="Morton J.T."/>
            <person name="Dinis M."/>
            <person name="Alvarez R."/>
            <person name="Tran N.C."/>
            <person name="Knight R."/>
            <person name="Edlund A."/>
        </authorList>
    </citation>
    <scope>NUCLEOTIDE SEQUENCE</scope>
    <source>
        <strain evidence="2">JCVI_23_bin.16</strain>
    </source>
</reference>
<dbReference type="InterPro" id="IPR050210">
    <property type="entry name" value="tRNA_Adenine-N(6)_MTase"/>
</dbReference>
<dbReference type="Proteomes" id="UP000757900">
    <property type="component" value="Unassembled WGS sequence"/>
</dbReference>
<dbReference type="PANTHER" id="PTHR47739">
    <property type="entry name" value="TRNA1(VAL) (ADENINE(37)-N6)-METHYLTRANSFERASE"/>
    <property type="match status" value="1"/>
</dbReference>
<dbReference type="InterPro" id="IPR007848">
    <property type="entry name" value="Small_mtfrase_dom"/>
</dbReference>
<evidence type="ECO:0000313" key="2">
    <source>
        <dbReference type="EMBL" id="MBF0934330.1"/>
    </source>
</evidence>
<feature type="domain" description="Methyltransferase small" evidence="1">
    <location>
        <begin position="38"/>
        <end position="177"/>
    </location>
</feature>
<dbReference type="AlphaFoldDB" id="A0A929MQA1"/>
<dbReference type="Gene3D" id="3.40.50.150">
    <property type="entry name" value="Vaccinia Virus protein VP39"/>
    <property type="match status" value="1"/>
</dbReference>
<dbReference type="CDD" id="cd02440">
    <property type="entry name" value="AdoMet_MTases"/>
    <property type="match status" value="1"/>
</dbReference>
<dbReference type="SUPFAM" id="SSF53335">
    <property type="entry name" value="S-adenosyl-L-methionine-dependent methyltransferases"/>
    <property type="match status" value="1"/>
</dbReference>
<dbReference type="EMBL" id="JABZFV010000013">
    <property type="protein sequence ID" value="MBF0934330.1"/>
    <property type="molecule type" value="Genomic_DNA"/>
</dbReference>
<evidence type="ECO:0000313" key="3">
    <source>
        <dbReference type="Proteomes" id="UP000757900"/>
    </source>
</evidence>
<dbReference type="GO" id="GO:0008168">
    <property type="term" value="F:methyltransferase activity"/>
    <property type="evidence" value="ECO:0007669"/>
    <property type="project" value="InterPro"/>
</dbReference>
<name>A0A929MQA1_ABIDE</name>
<dbReference type="Pfam" id="PF05175">
    <property type="entry name" value="MTS"/>
    <property type="match status" value="1"/>
</dbReference>
<gene>
    <name evidence="2" type="ORF">HXK00_01645</name>
</gene>
<organism evidence="2 3">
    <name type="scientific">Abiotrophia defectiva</name>
    <name type="common">Streptococcus defectivus</name>
    <dbReference type="NCBI Taxonomy" id="46125"/>
    <lineage>
        <taxon>Bacteria</taxon>
        <taxon>Bacillati</taxon>
        <taxon>Bacillota</taxon>
        <taxon>Bacilli</taxon>
        <taxon>Lactobacillales</taxon>
        <taxon>Aerococcaceae</taxon>
        <taxon>Abiotrophia</taxon>
    </lineage>
</organism>
<dbReference type="PANTHER" id="PTHR47739:SF1">
    <property type="entry name" value="TRNA1(VAL) (ADENINE(37)-N6)-METHYLTRANSFERASE"/>
    <property type="match status" value="1"/>
</dbReference>
<protein>
    <submittedName>
        <fullName evidence="2">tRNA1(Val) (Adenine(37)-N6)-methyltransferase</fullName>
    </submittedName>
</protein>
<accession>A0A929MQA1</accession>
<dbReference type="InterPro" id="IPR029063">
    <property type="entry name" value="SAM-dependent_MTases_sf"/>
</dbReference>
<evidence type="ECO:0000259" key="1">
    <source>
        <dbReference type="Pfam" id="PF05175"/>
    </source>
</evidence>
<proteinExistence type="predicted"/>
<comment type="caution">
    <text evidence="2">The sequence shown here is derived from an EMBL/GenBank/DDBJ whole genome shotgun (WGS) entry which is preliminary data.</text>
</comment>